<organism evidence="2 3">
    <name type="scientific">Paenibacillus glacialis</name>
    <dbReference type="NCBI Taxonomy" id="494026"/>
    <lineage>
        <taxon>Bacteria</taxon>
        <taxon>Bacillati</taxon>
        <taxon>Bacillota</taxon>
        <taxon>Bacilli</taxon>
        <taxon>Bacillales</taxon>
        <taxon>Paenibacillaceae</taxon>
        <taxon>Paenibacillus</taxon>
    </lineage>
</organism>
<dbReference type="Proteomes" id="UP000076967">
    <property type="component" value="Unassembled WGS sequence"/>
</dbReference>
<dbReference type="InterPro" id="IPR009003">
    <property type="entry name" value="Peptidase_S1_PA"/>
</dbReference>
<comment type="caution">
    <text evidence="2">The sequence shown here is derived from an EMBL/GenBank/DDBJ whole genome shotgun (WGS) entry which is preliminary data.</text>
</comment>
<evidence type="ECO:0000256" key="1">
    <source>
        <dbReference type="ARBA" id="ARBA00022825"/>
    </source>
</evidence>
<evidence type="ECO:0000313" key="3">
    <source>
        <dbReference type="Proteomes" id="UP000076967"/>
    </source>
</evidence>
<dbReference type="RefSeq" id="WP_068535972.1">
    <property type="nucleotide sequence ID" value="NZ_LVJH01000043.1"/>
</dbReference>
<evidence type="ECO:0000313" key="2">
    <source>
        <dbReference type="EMBL" id="OAB39528.1"/>
    </source>
</evidence>
<proteinExistence type="predicted"/>
<reference evidence="2 3" key="1">
    <citation type="submission" date="2016-03" db="EMBL/GenBank/DDBJ databases">
        <title>Draft genome sequence of Paenibacillus glacialis DSM 22343.</title>
        <authorList>
            <person name="Shin S.-K."/>
            <person name="Yi H."/>
        </authorList>
    </citation>
    <scope>NUCLEOTIDE SEQUENCE [LARGE SCALE GENOMIC DNA]</scope>
    <source>
        <strain evidence="2 3">DSM 22343</strain>
    </source>
</reference>
<dbReference type="EMBL" id="LVJH01000043">
    <property type="protein sequence ID" value="OAB39528.1"/>
    <property type="molecule type" value="Genomic_DNA"/>
</dbReference>
<sequence length="353" mass="38762">MLATFFAAHAMKERMSRAMLARSEVHGIGVGYHDPRNPKKGAAVIIYTNTLSPTMLRLSSTLTMTTKGKVVTVPVRFVKSGKIQAYVDYKKRIRPIPAGYSIGTIGGSGSVGLIVTNVPNASQRFIFSNNHVLNPSNSSAMTETLQPGGADNGQLGRDTVGRLYRYVKLQKNKSNWVDIALSIPRTNRLLSPRYATVGVLPGYVTTYRVGERFKKVGRTTGLVSGVVDSINTDFQIDYGDSLGTLNFKSQTVVRGRNPVSLPGDSGSVWLRERDNYAAAVNFAGSNDGRVSVAFPVNWAMKIFKTRIARPDGAGYVKRVKKDKSPRSYARQLTARELASLKVLRARSKKRKRT</sequence>
<gene>
    <name evidence="2" type="ORF">PGLA_19195</name>
</gene>
<dbReference type="Gene3D" id="2.40.10.10">
    <property type="entry name" value="Trypsin-like serine proteases"/>
    <property type="match status" value="1"/>
</dbReference>
<dbReference type="OrthoDB" id="104542at2"/>
<dbReference type="InterPro" id="IPR043504">
    <property type="entry name" value="Peptidase_S1_PA_chymotrypsin"/>
</dbReference>
<dbReference type="AlphaFoldDB" id="A0A168INY4"/>
<keyword evidence="1" id="KW-0720">Serine protease</keyword>
<dbReference type="STRING" id="494026.PGLA_19195"/>
<keyword evidence="1" id="KW-0645">Protease</keyword>
<keyword evidence="1" id="KW-0378">Hydrolase</keyword>
<dbReference type="SUPFAM" id="SSF50494">
    <property type="entry name" value="Trypsin-like serine proteases"/>
    <property type="match status" value="1"/>
</dbReference>
<dbReference type="GO" id="GO:0008236">
    <property type="term" value="F:serine-type peptidase activity"/>
    <property type="evidence" value="ECO:0007669"/>
    <property type="project" value="UniProtKB-KW"/>
</dbReference>
<protein>
    <submittedName>
        <fullName evidence="2">Uncharacterized protein</fullName>
    </submittedName>
</protein>
<keyword evidence="3" id="KW-1185">Reference proteome</keyword>
<accession>A0A168INY4</accession>
<name>A0A168INY4_9BACL</name>